<dbReference type="Gene3D" id="3.20.20.70">
    <property type="entry name" value="Aldolase class I"/>
    <property type="match status" value="1"/>
</dbReference>
<dbReference type="eggNOG" id="ENOG502QTUU">
    <property type="taxonomic scope" value="Eukaryota"/>
</dbReference>
<dbReference type="InParanoid" id="F6WH69"/>
<evidence type="ECO:0000256" key="9">
    <source>
        <dbReference type="PIRNR" id="PIRNR038193"/>
    </source>
</evidence>
<keyword evidence="14" id="KW-1133">Transmembrane helix</keyword>
<feature type="disulfide bond" evidence="12">
    <location>
        <begin position="217"/>
        <end position="233"/>
    </location>
</feature>
<dbReference type="Ensembl" id="ENSMODT00000019539.4">
    <property type="protein sequence ID" value="ENSMODP00000019192.3"/>
    <property type="gene ID" value="ENSMODG00000015371.4"/>
</dbReference>
<feature type="disulfide bond" evidence="12">
    <location>
        <begin position="53"/>
        <end position="346"/>
    </location>
</feature>
<dbReference type="PRINTS" id="PR00846">
    <property type="entry name" value="GLHYDRLASE56"/>
</dbReference>
<keyword evidence="5" id="KW-0964">Secreted</keyword>
<evidence type="ECO:0000256" key="1">
    <source>
        <dbReference type="ARBA" id="ARBA00000251"/>
    </source>
</evidence>
<evidence type="ECO:0000313" key="17">
    <source>
        <dbReference type="Proteomes" id="UP000002280"/>
    </source>
</evidence>
<organism evidence="16 17">
    <name type="scientific">Monodelphis domestica</name>
    <name type="common">Gray short-tailed opossum</name>
    <dbReference type="NCBI Taxonomy" id="13616"/>
    <lineage>
        <taxon>Eukaryota</taxon>
        <taxon>Metazoa</taxon>
        <taxon>Chordata</taxon>
        <taxon>Craniata</taxon>
        <taxon>Vertebrata</taxon>
        <taxon>Euteleostomi</taxon>
        <taxon>Mammalia</taxon>
        <taxon>Metatheria</taxon>
        <taxon>Didelphimorphia</taxon>
        <taxon>Didelphidae</taxon>
        <taxon>Monodelphis</taxon>
    </lineage>
</organism>
<feature type="disulfide bond" evidence="12">
    <location>
        <begin position="376"/>
        <end position="431"/>
    </location>
</feature>
<dbReference type="SUPFAM" id="SSF51445">
    <property type="entry name" value="(Trans)glycosidases"/>
    <property type="match status" value="1"/>
</dbReference>
<dbReference type="Bgee" id="ENSMODG00000015371">
    <property type="expression patterns" value="Expressed in spermatocyte and 2 other cell types or tissues"/>
</dbReference>
<evidence type="ECO:0000256" key="2">
    <source>
        <dbReference type="ARBA" id="ARBA00004613"/>
    </source>
</evidence>
<dbReference type="GlyCosmos" id="F6WH69">
    <property type="glycosylation" value="1 site, No reported glycans"/>
</dbReference>
<dbReference type="GO" id="GO:0005576">
    <property type="term" value="C:extracellular region"/>
    <property type="evidence" value="ECO:0007669"/>
    <property type="project" value="UniProtKB-SubCell"/>
</dbReference>
<keyword evidence="7 12" id="KW-1015">Disulfide bond</keyword>
<dbReference type="Proteomes" id="UP000002280">
    <property type="component" value="Chromosome 8"/>
</dbReference>
<evidence type="ECO:0000256" key="3">
    <source>
        <dbReference type="ARBA" id="ARBA00008871"/>
    </source>
</evidence>
<dbReference type="OrthoDB" id="5796153at2759"/>
<feature type="disulfide bond" evidence="12">
    <location>
        <begin position="433"/>
        <end position="442"/>
    </location>
</feature>
<evidence type="ECO:0000256" key="5">
    <source>
        <dbReference type="ARBA" id="ARBA00022525"/>
    </source>
</evidence>
<feature type="signal peptide" evidence="15">
    <location>
        <begin position="1"/>
        <end position="26"/>
    </location>
</feature>
<comment type="subcellular location">
    <subcellularLocation>
        <location evidence="2">Secreted</location>
    </subcellularLocation>
</comment>
<dbReference type="GeneID" id="100016989"/>
<evidence type="ECO:0000256" key="4">
    <source>
        <dbReference type="ARBA" id="ARBA00011245"/>
    </source>
</evidence>
<keyword evidence="8 13" id="KW-0326">Glycosidase</keyword>
<keyword evidence="17" id="KW-1185">Reference proteome</keyword>
<dbReference type="GO" id="GO:0030214">
    <property type="term" value="P:hyaluronan catabolic process"/>
    <property type="evidence" value="ECO:0000318"/>
    <property type="project" value="GO_Central"/>
</dbReference>
<dbReference type="RefSeq" id="XP_007504304.1">
    <property type="nucleotide sequence ID" value="XM_007504242.3"/>
</dbReference>
<keyword evidence="6 13" id="KW-0378">Hydrolase</keyword>
<dbReference type="OMA" id="VYCEIPQ"/>
<evidence type="ECO:0000256" key="11">
    <source>
        <dbReference type="PIRSR" id="PIRSR038193-2"/>
    </source>
</evidence>
<feature type="chain" id="PRO_5003344479" description="Hyaluronidase" evidence="15">
    <location>
        <begin position="27"/>
        <end position="484"/>
    </location>
</feature>
<dbReference type="GeneTree" id="ENSGT01020000230364"/>
<feature type="glycosylation site" description="N-linked (GlcNAc...) asparagine" evidence="11">
    <location>
        <position position="363"/>
    </location>
</feature>
<evidence type="ECO:0000256" key="14">
    <source>
        <dbReference type="SAM" id="Phobius"/>
    </source>
</evidence>
<dbReference type="GO" id="GO:0005975">
    <property type="term" value="P:carbohydrate metabolic process"/>
    <property type="evidence" value="ECO:0007669"/>
    <property type="project" value="UniProtKB-UniRule"/>
</dbReference>
<evidence type="ECO:0000256" key="7">
    <source>
        <dbReference type="ARBA" id="ARBA00023157"/>
    </source>
</evidence>
<reference evidence="16 17" key="1">
    <citation type="journal article" date="2007" name="Nature">
        <title>Genome of the marsupial Monodelphis domestica reveals innovation in non-coding sequences.</title>
        <authorList>
            <person name="Mikkelsen T.S."/>
            <person name="Wakefield M.J."/>
            <person name="Aken B."/>
            <person name="Amemiya C.T."/>
            <person name="Chang J.L."/>
            <person name="Duke S."/>
            <person name="Garber M."/>
            <person name="Gentles A.J."/>
            <person name="Goodstadt L."/>
            <person name="Heger A."/>
            <person name="Jurka J."/>
            <person name="Kamal M."/>
            <person name="Mauceli E."/>
            <person name="Searle S.M."/>
            <person name="Sharpe T."/>
            <person name="Baker M.L."/>
            <person name="Batzer M.A."/>
            <person name="Benos P.V."/>
            <person name="Belov K."/>
            <person name="Clamp M."/>
            <person name="Cook A."/>
            <person name="Cuff J."/>
            <person name="Das R."/>
            <person name="Davidow L."/>
            <person name="Deakin J.E."/>
            <person name="Fazzari M.J."/>
            <person name="Glass J.L."/>
            <person name="Grabherr M."/>
            <person name="Greally J.M."/>
            <person name="Gu W."/>
            <person name="Hore T.A."/>
            <person name="Huttley G.A."/>
            <person name="Kleber M."/>
            <person name="Jirtle R.L."/>
            <person name="Koina E."/>
            <person name="Lee J.T."/>
            <person name="Mahony S."/>
            <person name="Marra M.A."/>
            <person name="Miller R.D."/>
            <person name="Nicholls R.D."/>
            <person name="Oda M."/>
            <person name="Papenfuss A.T."/>
            <person name="Parra Z.E."/>
            <person name="Pollock D.D."/>
            <person name="Ray D.A."/>
            <person name="Schein J.E."/>
            <person name="Speed T.P."/>
            <person name="Thompson K."/>
            <person name="VandeBerg J.L."/>
            <person name="Wade C.M."/>
            <person name="Walker J.A."/>
            <person name="Waters P.D."/>
            <person name="Webber C."/>
            <person name="Weidman J.R."/>
            <person name="Xie X."/>
            <person name="Zody M.C."/>
            <person name="Baldwin J."/>
            <person name="Abdouelleil A."/>
            <person name="Abdulkadir J."/>
            <person name="Abebe A."/>
            <person name="Abera B."/>
            <person name="Abreu J."/>
            <person name="Acer S.C."/>
            <person name="Aftuck L."/>
            <person name="Alexander A."/>
            <person name="An P."/>
            <person name="Anderson E."/>
            <person name="Anderson S."/>
            <person name="Arachi H."/>
            <person name="Azer M."/>
            <person name="Bachantsang P."/>
            <person name="Barry A."/>
            <person name="Bayul T."/>
            <person name="Berlin A."/>
            <person name="Bessette D."/>
            <person name="Bloom T."/>
            <person name="Bloom T."/>
            <person name="Boguslavskiy L."/>
            <person name="Bonnet C."/>
            <person name="Boukhgalter B."/>
            <person name="Bourzgui I."/>
            <person name="Brown A."/>
            <person name="Cahill P."/>
            <person name="Channer S."/>
            <person name="Cheshatsang Y."/>
            <person name="Chuda L."/>
            <person name="Citroen M."/>
            <person name="Collymore A."/>
            <person name="Cooke P."/>
            <person name="Costello M."/>
            <person name="D'Aco K."/>
            <person name="Daza R."/>
            <person name="De Haan G."/>
            <person name="DeGray S."/>
            <person name="DeMaso C."/>
            <person name="Dhargay N."/>
            <person name="Dooley K."/>
            <person name="Dooley E."/>
            <person name="Doricent M."/>
            <person name="Dorje P."/>
            <person name="Dorjee K."/>
            <person name="Dupes A."/>
            <person name="Elong R."/>
            <person name="Falk J."/>
            <person name="Farina A."/>
            <person name="Faro S."/>
            <person name="Ferguson D."/>
            <person name="Fisher S."/>
            <person name="Foley C.D."/>
            <person name="Franke A."/>
            <person name="Friedrich D."/>
            <person name="Gadbois L."/>
            <person name="Gearin G."/>
            <person name="Gearin C.R."/>
            <person name="Giannoukos G."/>
            <person name="Goode T."/>
            <person name="Graham J."/>
            <person name="Grandbois E."/>
            <person name="Grewal S."/>
            <person name="Gyaltsen K."/>
            <person name="Hafez N."/>
            <person name="Hagos B."/>
            <person name="Hall J."/>
            <person name="Henson C."/>
            <person name="Hollinger A."/>
            <person name="Honan T."/>
            <person name="Huard M.D."/>
            <person name="Hughes L."/>
            <person name="Hurhula B."/>
            <person name="Husby M.E."/>
            <person name="Kamat A."/>
            <person name="Kanga B."/>
            <person name="Kashin S."/>
            <person name="Khazanovich D."/>
            <person name="Kisner P."/>
            <person name="Lance K."/>
            <person name="Lara M."/>
            <person name="Lee W."/>
            <person name="Lennon N."/>
            <person name="Letendre F."/>
            <person name="LeVine R."/>
            <person name="Lipovsky A."/>
            <person name="Liu X."/>
            <person name="Liu J."/>
            <person name="Liu S."/>
            <person name="Lokyitsang T."/>
            <person name="Lokyitsang Y."/>
            <person name="Lubonja R."/>
            <person name="Lui A."/>
            <person name="MacDonald P."/>
            <person name="Magnisalis V."/>
            <person name="Maru K."/>
            <person name="Matthews C."/>
            <person name="McCusker W."/>
            <person name="McDonough S."/>
            <person name="Mehta T."/>
            <person name="Meldrim J."/>
            <person name="Meneus L."/>
            <person name="Mihai O."/>
            <person name="Mihalev A."/>
            <person name="Mihova T."/>
            <person name="Mittelman R."/>
            <person name="Mlenga V."/>
            <person name="Montmayeur A."/>
            <person name="Mulrain L."/>
            <person name="Navidi A."/>
            <person name="Naylor J."/>
            <person name="Negash T."/>
            <person name="Nguyen T."/>
            <person name="Nguyen N."/>
            <person name="Nicol R."/>
            <person name="Norbu C."/>
            <person name="Norbu N."/>
            <person name="Novod N."/>
            <person name="O'Neill B."/>
            <person name="Osman S."/>
            <person name="Markiewicz E."/>
            <person name="Oyono O.L."/>
            <person name="Patti C."/>
            <person name="Phunkhang P."/>
            <person name="Pierre F."/>
            <person name="Priest M."/>
            <person name="Raghuraman S."/>
            <person name="Rege F."/>
            <person name="Reyes R."/>
            <person name="Rise C."/>
            <person name="Rogov P."/>
            <person name="Ross K."/>
            <person name="Ryan E."/>
            <person name="Settipalli S."/>
            <person name="Shea T."/>
            <person name="Sherpa N."/>
            <person name="Shi L."/>
            <person name="Shih D."/>
            <person name="Sparrow T."/>
            <person name="Spaulding J."/>
            <person name="Stalker J."/>
            <person name="Stange-Thomann N."/>
            <person name="Stavropoulos S."/>
            <person name="Stone C."/>
            <person name="Strader C."/>
            <person name="Tesfaye S."/>
            <person name="Thomson T."/>
            <person name="Thoulutsang Y."/>
            <person name="Thoulutsang D."/>
            <person name="Topham K."/>
            <person name="Topping I."/>
            <person name="Tsamla T."/>
            <person name="Vassiliev H."/>
            <person name="Vo A."/>
            <person name="Wangchuk T."/>
            <person name="Wangdi T."/>
            <person name="Weiand M."/>
            <person name="Wilkinson J."/>
            <person name="Wilson A."/>
            <person name="Yadav S."/>
            <person name="Young G."/>
            <person name="Yu Q."/>
            <person name="Zembek L."/>
            <person name="Zhong D."/>
            <person name="Zimmer A."/>
            <person name="Zwirko Z."/>
            <person name="Jaffe D.B."/>
            <person name="Alvarez P."/>
            <person name="Brockman W."/>
            <person name="Butler J."/>
            <person name="Chin C."/>
            <person name="Gnerre S."/>
            <person name="MacCallum I."/>
            <person name="Graves J.A."/>
            <person name="Ponting C.P."/>
            <person name="Breen M."/>
            <person name="Samollow P.B."/>
            <person name="Lander E.S."/>
            <person name="Lindblad-Toh K."/>
        </authorList>
    </citation>
    <scope>NUCLEOTIDE SEQUENCE [LARGE SCALE GENOMIC DNA]</scope>
</reference>
<evidence type="ECO:0000256" key="8">
    <source>
        <dbReference type="ARBA" id="ARBA00023295"/>
    </source>
</evidence>
<feature type="disulfide bond" evidence="12">
    <location>
        <begin position="371"/>
        <end position="382"/>
    </location>
</feature>
<feature type="active site" description="Proton donor" evidence="10">
    <location>
        <position position="141"/>
    </location>
</feature>
<dbReference type="PANTHER" id="PTHR11769">
    <property type="entry name" value="HYALURONIDASE"/>
    <property type="match status" value="1"/>
</dbReference>
<evidence type="ECO:0000256" key="6">
    <source>
        <dbReference type="ARBA" id="ARBA00022801"/>
    </source>
</evidence>
<dbReference type="HOGENOM" id="CLU_036366_0_0_1"/>
<dbReference type="AlphaFoldDB" id="F6WH69"/>
<comment type="subunit">
    <text evidence="4">Monomer.</text>
</comment>
<dbReference type="Pfam" id="PF01630">
    <property type="entry name" value="Glyco_hydro_56"/>
    <property type="match status" value="1"/>
</dbReference>
<keyword evidence="15" id="KW-0732">Signal</keyword>
<accession>F6WH69</accession>
<reference evidence="16" key="3">
    <citation type="submission" date="2025-09" db="UniProtKB">
        <authorList>
            <consortium name="Ensembl"/>
        </authorList>
    </citation>
    <scope>IDENTIFICATION</scope>
</reference>
<keyword evidence="14" id="KW-0472">Membrane</keyword>
<dbReference type="PANTHER" id="PTHR11769:SF9">
    <property type="entry name" value="HYALURONIDASE"/>
    <property type="match status" value="1"/>
</dbReference>
<feature type="transmembrane region" description="Helical" evidence="14">
    <location>
        <begin position="463"/>
        <end position="483"/>
    </location>
</feature>
<evidence type="ECO:0000256" key="15">
    <source>
        <dbReference type="SAM" id="SignalP"/>
    </source>
</evidence>
<dbReference type="STRING" id="13616.ENSMODP00000019192"/>
<dbReference type="EC" id="3.2.1.35" evidence="13"/>
<dbReference type="GO" id="GO:0031410">
    <property type="term" value="C:cytoplasmic vesicle"/>
    <property type="evidence" value="ECO:0000318"/>
    <property type="project" value="GO_Central"/>
</dbReference>
<evidence type="ECO:0000313" key="16">
    <source>
        <dbReference type="Ensembl" id="ENSMODP00000019192.3"/>
    </source>
</evidence>
<dbReference type="PIRSF" id="PIRSF038193">
    <property type="entry name" value="Hyaluronidase"/>
    <property type="match status" value="1"/>
</dbReference>
<comment type="catalytic activity">
    <reaction evidence="1 13">
        <text>Random hydrolysis of (1-&gt;4)-linkages between N-acetyl-beta-D-glucosamine and D-glucuronate residues in hyaluronate.</text>
        <dbReference type="EC" id="3.2.1.35"/>
    </reaction>
</comment>
<evidence type="ECO:0000256" key="12">
    <source>
        <dbReference type="PIRSR" id="PIRSR038193-3"/>
    </source>
</evidence>
<dbReference type="InterPro" id="IPR017853">
    <property type="entry name" value="GH"/>
</dbReference>
<dbReference type="FunFam" id="3.20.20.70:FF:000065">
    <property type="entry name" value="Hyaluronidase"/>
    <property type="match status" value="1"/>
</dbReference>
<dbReference type="RefSeq" id="XP_007504305.1">
    <property type="nucleotide sequence ID" value="XM_007504243.3"/>
</dbReference>
<dbReference type="InterPro" id="IPR013785">
    <property type="entry name" value="Aldolase_TIM"/>
</dbReference>
<comment type="similarity">
    <text evidence="3 9 13">Belongs to the glycosyl hydrolase 56 family.</text>
</comment>
<dbReference type="GO" id="GO:0004415">
    <property type="term" value="F:hyalurononglucosaminidase activity"/>
    <property type="evidence" value="ECO:0007669"/>
    <property type="project" value="UniProtKB-UniRule"/>
</dbReference>
<gene>
    <name evidence="16" type="primary">LOC100016989</name>
</gene>
<sequence length="484" mass="56021">MIVSVKTTNLQMKWLLMLVFSFAVNAKTLKESNPPIIEYKPFIVYWNIPTTMCKKRFGVDLNLQAFDIIANPDETLNGPYVTIFYEKKLGHYPYINEIGEMFNGGIPQNEKLSKHLEKSTGDIKNIIPGSKFQGLAVIDWEEWRPQWDRNWGPKNIYRIQALNHIKNLHSELSESKMQAAAKQEYESAAKSFMNSTIRLGSALRSQGHWGFYLYPECYNYDYKKKPETYTGKCPEIEITRNDGLQWLWQASTALYPSIYLPLALRNSPHTQKFVHYRVKEAMRISYKAKKDYALPVFVYTRLFYTYGLEPLTKNDLLYTIGESAAMGAAGIVIWGGMDHSNSRNSCLSMQKFVNGVFGHYIVNVTAATQRCSRILCNNNGRCVRKQSESFSYLHMPMGSIMRHKLKKGLKFFPSQRASKEHIQYMKNEFICQCYTHWNGKVCAWKDNHHSGSRQLTLCSDTNIFFSLILMLPLTLLIFFYPTIL</sequence>
<evidence type="ECO:0000256" key="10">
    <source>
        <dbReference type="PIRSR" id="PIRSR038193-1"/>
    </source>
</evidence>
<dbReference type="KEGG" id="mdo:100016989"/>
<protein>
    <recommendedName>
        <fullName evidence="13">Hyaluronidase</fullName>
        <ecNumber evidence="13">3.2.1.35</ecNumber>
    </recommendedName>
</protein>
<reference evidence="16" key="2">
    <citation type="submission" date="2025-08" db="UniProtKB">
        <authorList>
            <consortium name="Ensembl"/>
        </authorList>
    </citation>
    <scope>IDENTIFICATION</scope>
</reference>
<name>F6WH69_MONDO</name>
<evidence type="ECO:0000256" key="13">
    <source>
        <dbReference type="RuleBase" id="RU610713"/>
    </source>
</evidence>
<proteinExistence type="inferred from homology"/>
<dbReference type="InterPro" id="IPR018155">
    <property type="entry name" value="Hyaluronidase"/>
</dbReference>
<keyword evidence="14" id="KW-0812">Transmembrane</keyword>